<protein>
    <recommendedName>
        <fullName evidence="4">DUF2690 domain-containing protein</fullName>
    </recommendedName>
</protein>
<accession>A0A1W2EXV8</accession>
<dbReference type="EMBL" id="FWXV01000004">
    <property type="protein sequence ID" value="SMD14529.1"/>
    <property type="molecule type" value="Genomic_DNA"/>
</dbReference>
<evidence type="ECO:0000313" key="3">
    <source>
        <dbReference type="Proteomes" id="UP000192674"/>
    </source>
</evidence>
<dbReference type="Proteomes" id="UP000192674">
    <property type="component" value="Unassembled WGS sequence"/>
</dbReference>
<evidence type="ECO:0000256" key="1">
    <source>
        <dbReference type="SAM" id="MobiDB-lite"/>
    </source>
</evidence>
<name>A0A1W2EXV8_KIBAR</name>
<evidence type="ECO:0008006" key="4">
    <source>
        <dbReference type="Google" id="ProtNLM"/>
    </source>
</evidence>
<proteinExistence type="predicted"/>
<dbReference type="AlphaFoldDB" id="A0A1W2EXV8"/>
<dbReference type="RefSeq" id="WP_200825681.1">
    <property type="nucleotide sequence ID" value="NZ_FWXV01000004.1"/>
</dbReference>
<sequence length="409" mass="44590">MSDDWPKDDLVAALGEIITIKSGHSKPPPYHFPRAQVISDVVTDRLDLATVATGAKRGDLVEGFLRTAIAVGIEVADKNEQRKNLNSARELLGFSRYSEAQIHEIVQRHRPILPNPEAGNTPDSKGVRLHLAKLEQLDDAQREDAILQANPPIMRHEAARLAQKEVWIPLIVDALYDLLHNYRDRALTLAQDLKLVPTNASNSVLAAADPPDVPVTTTKEGPRRRIRSIRDAVGVVIVVGATIATISFMSNPDTPGSNQPAAAELEARYDGKDPRGFDGANSRCAEPPPSQLVQASSPLVMGPEGRPVGNIQLRTSPICPVIWGRVLWNGNETDLYQIPAGWTLHVVGHRPDTKSRFDFPEPSSPTPIQYGLGPMVVTLRGCVYVEAYFSNGDQQTSPSKTSCVMAPKS</sequence>
<reference evidence="2 3" key="1">
    <citation type="submission" date="2017-04" db="EMBL/GenBank/DDBJ databases">
        <authorList>
            <person name="Afonso C.L."/>
            <person name="Miller P.J."/>
            <person name="Scott M.A."/>
            <person name="Spackman E."/>
            <person name="Goraichik I."/>
            <person name="Dimitrov K.M."/>
            <person name="Suarez D.L."/>
            <person name="Swayne D.E."/>
        </authorList>
    </citation>
    <scope>NUCLEOTIDE SEQUENCE [LARGE SCALE GENOMIC DNA]</scope>
    <source>
        <strain evidence="2 3">DSM 43828</strain>
    </source>
</reference>
<evidence type="ECO:0000313" key="2">
    <source>
        <dbReference type="EMBL" id="SMD14529.1"/>
    </source>
</evidence>
<feature type="region of interest" description="Disordered" evidence="1">
    <location>
        <begin position="270"/>
        <end position="297"/>
    </location>
</feature>
<gene>
    <name evidence="2" type="ORF">SAMN05661093_05062</name>
</gene>
<organism evidence="2 3">
    <name type="scientific">Kibdelosporangium aridum</name>
    <dbReference type="NCBI Taxonomy" id="2030"/>
    <lineage>
        <taxon>Bacteria</taxon>
        <taxon>Bacillati</taxon>
        <taxon>Actinomycetota</taxon>
        <taxon>Actinomycetes</taxon>
        <taxon>Pseudonocardiales</taxon>
        <taxon>Pseudonocardiaceae</taxon>
        <taxon>Kibdelosporangium</taxon>
    </lineage>
</organism>
<keyword evidence="3" id="KW-1185">Reference proteome</keyword>